<dbReference type="OrthoDB" id="9801717at2"/>
<comment type="subcellular location">
    <subcellularLocation>
        <location evidence="1 11">Cytoplasm</location>
    </subcellularLocation>
</comment>
<comment type="subunit">
    <text evidence="11">Forms a cyclic heterotetrameric complex composed of two molecules of XerC and two molecules of XerD.</text>
</comment>
<protein>
    <recommendedName>
        <fullName evidence="3 11">Tyrosine recombinase XerD</fullName>
    </recommendedName>
</protein>
<dbReference type="NCBIfam" id="NF001399">
    <property type="entry name" value="PRK00283.1"/>
    <property type="match status" value="1"/>
</dbReference>
<dbReference type="Gene3D" id="1.10.150.130">
    <property type="match status" value="1"/>
</dbReference>
<reference evidence="14 15" key="1">
    <citation type="submission" date="2019-03" db="EMBL/GenBank/DDBJ databases">
        <title>Genomic Encyclopedia of Type Strains, Phase IV (KMG-IV): sequencing the most valuable type-strain genomes for metagenomic binning, comparative biology and taxonomic classification.</title>
        <authorList>
            <person name="Goeker M."/>
        </authorList>
    </citation>
    <scope>NUCLEOTIDE SEQUENCE [LARGE SCALE GENOMIC DNA]</scope>
    <source>
        <strain evidence="14 15">DSM 21667</strain>
    </source>
</reference>
<keyword evidence="6 11" id="KW-0159">Chromosome partition</keyword>
<dbReference type="CDD" id="cd00798">
    <property type="entry name" value="INT_XerDC_C"/>
    <property type="match status" value="1"/>
</dbReference>
<comment type="caution">
    <text evidence="14">The sequence shown here is derived from an EMBL/GenBank/DDBJ whole genome shotgun (WGS) entry which is preliminary data.</text>
</comment>
<keyword evidence="15" id="KW-1185">Reference proteome</keyword>
<evidence type="ECO:0000256" key="1">
    <source>
        <dbReference type="ARBA" id="ARBA00004496"/>
    </source>
</evidence>
<dbReference type="GO" id="GO:0007059">
    <property type="term" value="P:chromosome segregation"/>
    <property type="evidence" value="ECO:0007669"/>
    <property type="project" value="UniProtKB-UniRule"/>
</dbReference>
<feature type="active site" evidence="11">
    <location>
        <position position="253"/>
    </location>
</feature>
<dbReference type="SUPFAM" id="SSF47823">
    <property type="entry name" value="lambda integrase-like, N-terminal domain"/>
    <property type="match status" value="1"/>
</dbReference>
<feature type="active site" evidence="11">
    <location>
        <position position="181"/>
    </location>
</feature>
<dbReference type="GO" id="GO:0005737">
    <property type="term" value="C:cytoplasm"/>
    <property type="evidence" value="ECO:0007669"/>
    <property type="project" value="UniProtKB-SubCell"/>
</dbReference>
<dbReference type="Pfam" id="PF02899">
    <property type="entry name" value="Phage_int_SAM_1"/>
    <property type="match status" value="1"/>
</dbReference>
<dbReference type="InterPro" id="IPR011932">
    <property type="entry name" value="Recomb_XerD"/>
</dbReference>
<evidence type="ECO:0000259" key="12">
    <source>
        <dbReference type="PROSITE" id="PS51898"/>
    </source>
</evidence>
<comment type="similarity">
    <text evidence="2 11">Belongs to the 'phage' integrase family. XerD subfamily.</text>
</comment>
<sequence length="307" mass="34526">MTDIESPPLHEIDRKAIEQFIEQIWSEYGLAENTLSSYRSDLSGFARWLGGQGASLALATRELLYRYLAQRSAARYTARSNARLLSTLRRYYKLMRRIGRVEQDPTLLLEAPRLPRSLPKALSEAEVENLIRAPDVATSLGLRDRAMLELLYATGLRVSELVGLRADQINLRQGVLRVTGKGGKDRLVPIGEEAQHWLEKFVAEARPLLLRGRVAEAVFVTARGQGMTRQMFWFMVKKHGLAAGIAGQRISPHVLRHSFATHLLNHGADLRALQLLLGHSSLSTTQIYTYVAKEGLKRLHAQHHPRG</sequence>
<dbReference type="Gene3D" id="1.10.443.10">
    <property type="entry name" value="Intergrase catalytic core"/>
    <property type="match status" value="1"/>
</dbReference>
<feature type="domain" description="Core-binding (CB)" evidence="13">
    <location>
        <begin position="11"/>
        <end position="96"/>
    </location>
</feature>
<dbReference type="RefSeq" id="WP_133819828.1">
    <property type="nucleotide sequence ID" value="NZ_SNZH01000010.1"/>
</dbReference>
<evidence type="ECO:0000256" key="9">
    <source>
        <dbReference type="ARBA" id="ARBA00023172"/>
    </source>
</evidence>
<dbReference type="InterPro" id="IPR010998">
    <property type="entry name" value="Integrase_recombinase_N"/>
</dbReference>
<accession>A0A4R6YTL8</accession>
<dbReference type="PANTHER" id="PTHR30349:SF90">
    <property type="entry name" value="TYROSINE RECOMBINASE XERD"/>
    <property type="match status" value="1"/>
</dbReference>
<evidence type="ECO:0000313" key="15">
    <source>
        <dbReference type="Proteomes" id="UP000295293"/>
    </source>
</evidence>
<keyword evidence="9 11" id="KW-0233">DNA recombination</keyword>
<dbReference type="GO" id="GO:0003677">
    <property type="term" value="F:DNA binding"/>
    <property type="evidence" value="ECO:0007669"/>
    <property type="project" value="UniProtKB-UniRule"/>
</dbReference>
<comment type="function">
    <text evidence="11">Site-specific tyrosine recombinase, which acts by catalyzing the cutting and rejoining of the recombining DNA molecules. The XerC-XerD complex is essential to convert dimers of the bacterial chromosome into monomers to permit their segregation at cell division. It also contributes to the segregational stability of plasmids.</text>
</comment>
<dbReference type="InterPro" id="IPR044068">
    <property type="entry name" value="CB"/>
</dbReference>
<evidence type="ECO:0000256" key="6">
    <source>
        <dbReference type="ARBA" id="ARBA00022829"/>
    </source>
</evidence>
<dbReference type="InterPro" id="IPR002104">
    <property type="entry name" value="Integrase_catalytic"/>
</dbReference>
<dbReference type="InterPro" id="IPR004107">
    <property type="entry name" value="Integrase_SAM-like_N"/>
</dbReference>
<name>A0A4R6YTL8_9GAMM</name>
<dbReference type="PANTHER" id="PTHR30349">
    <property type="entry name" value="PHAGE INTEGRASE-RELATED"/>
    <property type="match status" value="1"/>
</dbReference>
<evidence type="ECO:0000256" key="2">
    <source>
        <dbReference type="ARBA" id="ARBA00010450"/>
    </source>
</evidence>
<keyword evidence="5 11" id="KW-0132">Cell division</keyword>
<keyword evidence="10 11" id="KW-0131">Cell cycle</keyword>
<keyword evidence="7 11" id="KW-0229">DNA integration</keyword>
<evidence type="ECO:0000313" key="14">
    <source>
        <dbReference type="EMBL" id="TDR41757.1"/>
    </source>
</evidence>
<feature type="active site" description="O-(3'-phospho-DNA)-tyrosine intermediate" evidence="11">
    <location>
        <position position="288"/>
    </location>
</feature>
<dbReference type="Proteomes" id="UP000295293">
    <property type="component" value="Unassembled WGS sequence"/>
</dbReference>
<evidence type="ECO:0000256" key="10">
    <source>
        <dbReference type="ARBA" id="ARBA00023306"/>
    </source>
</evidence>
<evidence type="ECO:0000256" key="5">
    <source>
        <dbReference type="ARBA" id="ARBA00022618"/>
    </source>
</evidence>
<feature type="domain" description="Tyr recombinase" evidence="12">
    <location>
        <begin position="117"/>
        <end position="301"/>
    </location>
</feature>
<evidence type="ECO:0000256" key="7">
    <source>
        <dbReference type="ARBA" id="ARBA00022908"/>
    </source>
</evidence>
<dbReference type="Pfam" id="PF00589">
    <property type="entry name" value="Phage_integrase"/>
    <property type="match status" value="1"/>
</dbReference>
<dbReference type="GO" id="GO:0051301">
    <property type="term" value="P:cell division"/>
    <property type="evidence" value="ECO:0007669"/>
    <property type="project" value="UniProtKB-KW"/>
</dbReference>
<keyword evidence="4 11" id="KW-0963">Cytoplasm</keyword>
<dbReference type="EMBL" id="SNZH01000010">
    <property type="protein sequence ID" value="TDR41757.1"/>
    <property type="molecule type" value="Genomic_DNA"/>
</dbReference>
<evidence type="ECO:0000256" key="3">
    <source>
        <dbReference type="ARBA" id="ARBA00015810"/>
    </source>
</evidence>
<evidence type="ECO:0000256" key="4">
    <source>
        <dbReference type="ARBA" id="ARBA00022490"/>
    </source>
</evidence>
<dbReference type="InterPro" id="IPR050090">
    <property type="entry name" value="Tyrosine_recombinase_XerCD"/>
</dbReference>
<feature type="active site" evidence="11">
    <location>
        <position position="256"/>
    </location>
</feature>
<dbReference type="GO" id="GO:0009037">
    <property type="term" value="F:tyrosine-based site-specific recombinase activity"/>
    <property type="evidence" value="ECO:0007669"/>
    <property type="project" value="UniProtKB-UniRule"/>
</dbReference>
<gene>
    <name evidence="11" type="primary">xerD</name>
    <name evidence="14" type="ORF">DFR29_110241</name>
</gene>
<dbReference type="InterPro" id="IPR013762">
    <property type="entry name" value="Integrase-like_cat_sf"/>
</dbReference>
<feature type="active site" evidence="11">
    <location>
        <position position="157"/>
    </location>
</feature>
<evidence type="ECO:0000256" key="11">
    <source>
        <dbReference type="HAMAP-Rule" id="MF_01807"/>
    </source>
</evidence>
<dbReference type="GO" id="GO:0006313">
    <property type="term" value="P:DNA transposition"/>
    <property type="evidence" value="ECO:0007669"/>
    <property type="project" value="UniProtKB-UniRule"/>
</dbReference>
<dbReference type="NCBIfam" id="TIGR02225">
    <property type="entry name" value="recomb_XerD"/>
    <property type="match status" value="1"/>
</dbReference>
<evidence type="ECO:0000259" key="13">
    <source>
        <dbReference type="PROSITE" id="PS51900"/>
    </source>
</evidence>
<dbReference type="HAMAP" id="MF_01807">
    <property type="entry name" value="Recomb_XerD"/>
    <property type="match status" value="1"/>
</dbReference>
<proteinExistence type="inferred from homology"/>
<organism evidence="14 15">
    <name type="scientific">Tahibacter aquaticus</name>
    <dbReference type="NCBI Taxonomy" id="520092"/>
    <lineage>
        <taxon>Bacteria</taxon>
        <taxon>Pseudomonadati</taxon>
        <taxon>Pseudomonadota</taxon>
        <taxon>Gammaproteobacteria</taxon>
        <taxon>Lysobacterales</taxon>
        <taxon>Rhodanobacteraceae</taxon>
        <taxon>Tahibacter</taxon>
    </lineage>
</organism>
<dbReference type="InterPro" id="IPR023009">
    <property type="entry name" value="Tyrosine_recombinase_XerC/XerD"/>
</dbReference>
<dbReference type="HAMAP" id="MF_01808">
    <property type="entry name" value="Recomb_XerC_XerD"/>
    <property type="match status" value="1"/>
</dbReference>
<evidence type="ECO:0000256" key="8">
    <source>
        <dbReference type="ARBA" id="ARBA00023125"/>
    </source>
</evidence>
<dbReference type="PROSITE" id="PS51898">
    <property type="entry name" value="TYR_RECOMBINASE"/>
    <property type="match status" value="1"/>
</dbReference>
<dbReference type="PROSITE" id="PS51900">
    <property type="entry name" value="CB"/>
    <property type="match status" value="1"/>
</dbReference>
<keyword evidence="8 11" id="KW-0238">DNA-binding</keyword>
<dbReference type="AlphaFoldDB" id="A0A4R6YTL8"/>
<dbReference type="InterPro" id="IPR011010">
    <property type="entry name" value="DNA_brk_join_enz"/>
</dbReference>
<feature type="active site" evidence="11">
    <location>
        <position position="279"/>
    </location>
</feature>
<dbReference type="SUPFAM" id="SSF56349">
    <property type="entry name" value="DNA breaking-rejoining enzymes"/>
    <property type="match status" value="1"/>
</dbReference>